<comment type="catalytic activity">
    <reaction evidence="8">
        <text>L-seryl-[protein] + ATP = O-phospho-L-seryl-[protein] + ADP + H(+)</text>
        <dbReference type="Rhea" id="RHEA:17989"/>
        <dbReference type="Rhea" id="RHEA-COMP:9863"/>
        <dbReference type="Rhea" id="RHEA-COMP:11604"/>
        <dbReference type="ChEBI" id="CHEBI:15378"/>
        <dbReference type="ChEBI" id="CHEBI:29999"/>
        <dbReference type="ChEBI" id="CHEBI:30616"/>
        <dbReference type="ChEBI" id="CHEBI:83421"/>
        <dbReference type="ChEBI" id="CHEBI:456216"/>
        <dbReference type="EC" id="2.7.11.1"/>
    </reaction>
</comment>
<comment type="caution">
    <text evidence="10">The sequence shown here is derived from an EMBL/GenBank/DDBJ whole genome shotgun (WGS) entry which is preliminary data.</text>
</comment>
<evidence type="ECO:0000313" key="10">
    <source>
        <dbReference type="EMBL" id="KJR83990.1"/>
    </source>
</evidence>
<dbReference type="VEuPathDB" id="FungiDB:SPSK_00323"/>
<evidence type="ECO:0000256" key="8">
    <source>
        <dbReference type="ARBA" id="ARBA00048679"/>
    </source>
</evidence>
<dbReference type="Proteomes" id="UP000033710">
    <property type="component" value="Unassembled WGS sequence"/>
</dbReference>
<dbReference type="AlphaFoldDB" id="A0A0F2M5D6"/>
<dbReference type="SUPFAM" id="SSF56112">
    <property type="entry name" value="Protein kinase-like (PK-like)"/>
    <property type="match status" value="1"/>
</dbReference>
<gene>
    <name evidence="10" type="ORF">SPSK_00323</name>
</gene>
<dbReference type="GO" id="GO:0005524">
    <property type="term" value="F:ATP binding"/>
    <property type="evidence" value="ECO:0007669"/>
    <property type="project" value="UniProtKB-KW"/>
</dbReference>
<evidence type="ECO:0000256" key="4">
    <source>
        <dbReference type="ARBA" id="ARBA00022741"/>
    </source>
</evidence>
<name>A0A0F2M5D6_SPOSC</name>
<dbReference type="RefSeq" id="XP_016586666.1">
    <property type="nucleotide sequence ID" value="XM_016727297.1"/>
</dbReference>
<keyword evidence="5" id="KW-0418">Kinase</keyword>
<evidence type="ECO:0000256" key="5">
    <source>
        <dbReference type="ARBA" id="ARBA00022777"/>
    </source>
</evidence>
<keyword evidence="4" id="KW-0547">Nucleotide-binding</keyword>
<sequence>MNLMLSVESGDNDAFYRIQRADRGIVYVAVFGEDFLPGHARNHGPTVLAELEKLDGWNTPWTTLTIHVGKGTTRCDLDKTPVPSVPKTYLLDDYPVYRFESLRLVRKHKSRTSEVEIDGNVYFLKIAHCPVTAKLVGYVYEIHADRVIGFLTGKLEGRVPNLGDLEACKTALDTLHHYLIHGDLVKYNIVVTQQGPKFIDFEDSVLQGTDTWSSSARDAERKILEAKLVDESGAGRPW</sequence>
<dbReference type="EC" id="2.7.11.1" evidence="1"/>
<accession>A0A0F2M5D6</accession>
<keyword evidence="6" id="KW-0067">ATP-binding</keyword>
<comment type="catalytic activity">
    <reaction evidence="7">
        <text>L-threonyl-[protein] + ATP = O-phospho-L-threonyl-[protein] + ADP + H(+)</text>
        <dbReference type="Rhea" id="RHEA:46608"/>
        <dbReference type="Rhea" id="RHEA-COMP:11060"/>
        <dbReference type="Rhea" id="RHEA-COMP:11605"/>
        <dbReference type="ChEBI" id="CHEBI:15378"/>
        <dbReference type="ChEBI" id="CHEBI:30013"/>
        <dbReference type="ChEBI" id="CHEBI:30616"/>
        <dbReference type="ChEBI" id="CHEBI:61977"/>
        <dbReference type="ChEBI" id="CHEBI:456216"/>
        <dbReference type="EC" id="2.7.11.1"/>
    </reaction>
</comment>
<protein>
    <recommendedName>
        <fullName evidence="1">non-specific serine/threonine protein kinase</fullName>
        <ecNumber evidence="1">2.7.11.1</ecNumber>
    </recommendedName>
</protein>
<proteinExistence type="predicted"/>
<evidence type="ECO:0000313" key="11">
    <source>
        <dbReference type="Proteomes" id="UP000033710"/>
    </source>
</evidence>
<evidence type="ECO:0000256" key="3">
    <source>
        <dbReference type="ARBA" id="ARBA00022679"/>
    </source>
</evidence>
<keyword evidence="2" id="KW-0723">Serine/threonine-protein kinase</keyword>
<reference evidence="10 11" key="2">
    <citation type="journal article" date="2015" name="Eukaryot. Cell">
        <title>Asexual propagation of a virulent clone complex in a human and feline outbreak of sporotrichosis.</title>
        <authorList>
            <person name="Teixeira Mde M."/>
            <person name="Rodrigues A.M."/>
            <person name="Tsui C.K."/>
            <person name="de Almeida L.G."/>
            <person name="Van Diepeningen A.D."/>
            <person name="van den Ende B.G."/>
            <person name="Fernandes G.F."/>
            <person name="Kano R."/>
            <person name="Hamelin R.C."/>
            <person name="Lopes-Bezerra L.M."/>
            <person name="Vasconcelos A.T."/>
            <person name="de Hoog S."/>
            <person name="de Camargo Z.P."/>
            <person name="Felipe M.S."/>
        </authorList>
    </citation>
    <scope>NUCLEOTIDE SEQUENCE [LARGE SCALE GENOMIC DNA]</scope>
    <source>
        <strain evidence="10 11">1099-18</strain>
    </source>
</reference>
<evidence type="ECO:0000256" key="2">
    <source>
        <dbReference type="ARBA" id="ARBA00022527"/>
    </source>
</evidence>
<dbReference type="EMBL" id="AXCR01000008">
    <property type="protein sequence ID" value="KJR83990.1"/>
    <property type="molecule type" value="Genomic_DNA"/>
</dbReference>
<dbReference type="InterPro" id="IPR011009">
    <property type="entry name" value="Kinase-like_dom_sf"/>
</dbReference>
<feature type="domain" description="RIO-type" evidence="9">
    <location>
        <begin position="176"/>
        <end position="207"/>
    </location>
</feature>
<dbReference type="GeneID" id="27662574"/>
<dbReference type="Gene3D" id="1.10.510.10">
    <property type="entry name" value="Transferase(Phosphotransferase) domain 1"/>
    <property type="match status" value="1"/>
</dbReference>
<dbReference type="InterPro" id="IPR018934">
    <property type="entry name" value="RIO_dom"/>
</dbReference>
<evidence type="ECO:0000256" key="6">
    <source>
        <dbReference type="ARBA" id="ARBA00022840"/>
    </source>
</evidence>
<dbReference type="GO" id="GO:0004674">
    <property type="term" value="F:protein serine/threonine kinase activity"/>
    <property type="evidence" value="ECO:0007669"/>
    <property type="project" value="UniProtKB-KW"/>
</dbReference>
<evidence type="ECO:0000256" key="1">
    <source>
        <dbReference type="ARBA" id="ARBA00012513"/>
    </source>
</evidence>
<dbReference type="OrthoDB" id="2687876at2759"/>
<keyword evidence="3" id="KW-0808">Transferase</keyword>
<reference evidence="10 11" key="1">
    <citation type="journal article" date="2014" name="BMC Genomics">
        <title>Comparative genomics of the major fungal agents of human and animal Sporotrichosis: Sporothrix schenckii and Sporothrix brasiliensis.</title>
        <authorList>
            <person name="Teixeira M.M."/>
            <person name="de Almeida L.G."/>
            <person name="Kubitschek-Barreira P."/>
            <person name="Alves F.L."/>
            <person name="Kioshima E.S."/>
            <person name="Abadio A.K."/>
            <person name="Fernandes L."/>
            <person name="Derengowski L.S."/>
            <person name="Ferreira K.S."/>
            <person name="Souza R.C."/>
            <person name="Ruiz J.C."/>
            <person name="de Andrade N.C."/>
            <person name="Paes H.C."/>
            <person name="Nicola A.M."/>
            <person name="Albuquerque P."/>
            <person name="Gerber A.L."/>
            <person name="Martins V.P."/>
            <person name="Peconick L.D."/>
            <person name="Neto A.V."/>
            <person name="Chaucanez C.B."/>
            <person name="Silva P.A."/>
            <person name="Cunha O.L."/>
            <person name="de Oliveira F.F."/>
            <person name="dos Santos T.C."/>
            <person name="Barros A.L."/>
            <person name="Soares M.A."/>
            <person name="de Oliveira L.M."/>
            <person name="Marini M.M."/>
            <person name="Villalobos-Duno H."/>
            <person name="Cunha M.M."/>
            <person name="de Hoog S."/>
            <person name="da Silveira J.F."/>
            <person name="Henrissat B."/>
            <person name="Nino-Vega G.A."/>
            <person name="Cisalpino P.S."/>
            <person name="Mora-Montes H.M."/>
            <person name="Almeida S.R."/>
            <person name="Stajich J.E."/>
            <person name="Lopes-Bezerra L.M."/>
            <person name="Vasconcelos A.T."/>
            <person name="Felipe M.S."/>
        </authorList>
    </citation>
    <scope>NUCLEOTIDE SEQUENCE [LARGE SCALE GENOMIC DNA]</scope>
    <source>
        <strain evidence="10 11">1099-18</strain>
    </source>
</reference>
<organism evidence="10 11">
    <name type="scientific">Sporothrix schenckii 1099-18</name>
    <dbReference type="NCBI Taxonomy" id="1397361"/>
    <lineage>
        <taxon>Eukaryota</taxon>
        <taxon>Fungi</taxon>
        <taxon>Dikarya</taxon>
        <taxon>Ascomycota</taxon>
        <taxon>Pezizomycotina</taxon>
        <taxon>Sordariomycetes</taxon>
        <taxon>Sordariomycetidae</taxon>
        <taxon>Ophiostomatales</taxon>
        <taxon>Ophiostomataceae</taxon>
        <taxon>Sporothrix</taxon>
    </lineage>
</organism>
<evidence type="ECO:0000259" key="9">
    <source>
        <dbReference type="Pfam" id="PF01163"/>
    </source>
</evidence>
<dbReference type="Pfam" id="PF01163">
    <property type="entry name" value="RIO1"/>
    <property type="match status" value="1"/>
</dbReference>
<evidence type="ECO:0000256" key="7">
    <source>
        <dbReference type="ARBA" id="ARBA00047899"/>
    </source>
</evidence>
<dbReference type="KEGG" id="ssck:SPSK_00323"/>